<evidence type="ECO:0000256" key="14">
    <source>
        <dbReference type="PROSITE-ProRule" id="PRU00169"/>
    </source>
</evidence>
<dbReference type="InterPro" id="IPR036890">
    <property type="entry name" value="HATPase_C_sf"/>
</dbReference>
<evidence type="ECO:0000256" key="12">
    <source>
        <dbReference type="ARBA" id="ARBA00023012"/>
    </source>
</evidence>
<dbReference type="PANTHER" id="PTHR43047:SF64">
    <property type="entry name" value="HISTIDINE KINASE CONTAINING CHEY-HOMOLOGOUS RECEIVER DOMAIN AND PAS DOMAIN-RELATED"/>
    <property type="match status" value="1"/>
</dbReference>
<keyword evidence="21" id="KW-1185">Reference proteome</keyword>
<keyword evidence="5" id="KW-0997">Cell inner membrane</keyword>
<dbReference type="Proteomes" id="UP000016566">
    <property type="component" value="Unassembled WGS sequence"/>
</dbReference>
<dbReference type="AlphaFoldDB" id="U2YPS9"/>
<evidence type="ECO:0000256" key="2">
    <source>
        <dbReference type="ARBA" id="ARBA00004429"/>
    </source>
</evidence>
<evidence type="ECO:0000256" key="7">
    <source>
        <dbReference type="ARBA" id="ARBA00022679"/>
    </source>
</evidence>
<dbReference type="PROSITE" id="PS50110">
    <property type="entry name" value="RESPONSE_REGULATORY"/>
    <property type="match status" value="1"/>
</dbReference>
<dbReference type="PROSITE" id="PS50112">
    <property type="entry name" value="PAS"/>
    <property type="match status" value="1"/>
</dbReference>
<dbReference type="InterPro" id="IPR035965">
    <property type="entry name" value="PAS-like_dom_sf"/>
</dbReference>
<dbReference type="Gene3D" id="1.20.120.160">
    <property type="entry name" value="HPT domain"/>
    <property type="match status" value="1"/>
</dbReference>
<proteinExistence type="predicted"/>
<dbReference type="GO" id="GO:0006355">
    <property type="term" value="P:regulation of DNA-templated transcription"/>
    <property type="evidence" value="ECO:0007669"/>
    <property type="project" value="InterPro"/>
</dbReference>
<dbReference type="RefSeq" id="WP_021695489.1">
    <property type="nucleotide sequence ID" value="NZ_BATB01000084.1"/>
</dbReference>
<comment type="subcellular location">
    <subcellularLocation>
        <location evidence="2">Cell inner membrane</location>
        <topology evidence="2">Multi-pass membrane protein</topology>
    </subcellularLocation>
</comment>
<accession>U2YPS9</accession>
<dbReference type="SUPFAM" id="SSF47384">
    <property type="entry name" value="Homodimeric domain of signal transducing histidine kinase"/>
    <property type="match status" value="1"/>
</dbReference>
<keyword evidence="4" id="KW-1003">Cell membrane</keyword>
<dbReference type="InterPro" id="IPR013767">
    <property type="entry name" value="PAS_fold"/>
</dbReference>
<keyword evidence="7" id="KW-0808">Transferase</keyword>
<evidence type="ECO:0000256" key="6">
    <source>
        <dbReference type="ARBA" id="ARBA00022553"/>
    </source>
</evidence>
<comment type="catalytic activity">
    <reaction evidence="1">
        <text>ATP + protein L-histidine = ADP + protein N-phospho-L-histidine.</text>
        <dbReference type="EC" id="2.7.13.3"/>
    </reaction>
</comment>
<evidence type="ECO:0000256" key="1">
    <source>
        <dbReference type="ARBA" id="ARBA00000085"/>
    </source>
</evidence>
<dbReference type="EC" id="2.7.13.3" evidence="3"/>
<dbReference type="PANTHER" id="PTHR43047">
    <property type="entry name" value="TWO-COMPONENT HISTIDINE PROTEIN KINASE"/>
    <property type="match status" value="1"/>
</dbReference>
<dbReference type="Gene3D" id="3.40.50.2300">
    <property type="match status" value="1"/>
</dbReference>
<evidence type="ECO:0000259" key="18">
    <source>
        <dbReference type="PROSITE" id="PS50110"/>
    </source>
</evidence>
<dbReference type="Gene3D" id="1.10.287.130">
    <property type="match status" value="1"/>
</dbReference>
<evidence type="ECO:0000256" key="9">
    <source>
        <dbReference type="ARBA" id="ARBA00022777"/>
    </source>
</evidence>
<dbReference type="eggNOG" id="COG2205">
    <property type="taxonomic scope" value="Bacteria"/>
</dbReference>
<dbReference type="GO" id="GO:0005886">
    <property type="term" value="C:plasma membrane"/>
    <property type="evidence" value="ECO:0007669"/>
    <property type="project" value="UniProtKB-SubCell"/>
</dbReference>
<organism evidence="20 21">
    <name type="scientific">Limimaricola cinnabarinus LL-001</name>
    <dbReference type="NCBI Taxonomy" id="1337093"/>
    <lineage>
        <taxon>Bacteria</taxon>
        <taxon>Pseudomonadati</taxon>
        <taxon>Pseudomonadota</taxon>
        <taxon>Alphaproteobacteria</taxon>
        <taxon>Rhodobacterales</taxon>
        <taxon>Paracoccaceae</taxon>
        <taxon>Limimaricola</taxon>
    </lineage>
</organism>
<evidence type="ECO:0000313" key="21">
    <source>
        <dbReference type="Proteomes" id="UP000016566"/>
    </source>
</evidence>
<dbReference type="STRING" id="1337093.MBELCI_3443"/>
<dbReference type="Pfam" id="PF00072">
    <property type="entry name" value="Response_reg"/>
    <property type="match status" value="1"/>
</dbReference>
<keyword evidence="15" id="KW-0175">Coiled coil</keyword>
<gene>
    <name evidence="20" type="ORF">MBELCI_3443</name>
</gene>
<evidence type="ECO:0000259" key="17">
    <source>
        <dbReference type="PROSITE" id="PS50109"/>
    </source>
</evidence>
<feature type="transmembrane region" description="Helical" evidence="16">
    <location>
        <begin position="20"/>
        <end position="41"/>
    </location>
</feature>
<evidence type="ECO:0000256" key="10">
    <source>
        <dbReference type="ARBA" id="ARBA00022840"/>
    </source>
</evidence>
<feature type="transmembrane region" description="Helical" evidence="16">
    <location>
        <begin position="185"/>
        <end position="203"/>
    </location>
</feature>
<keyword evidence="13 16" id="KW-0472">Membrane</keyword>
<dbReference type="CDD" id="cd00130">
    <property type="entry name" value="PAS"/>
    <property type="match status" value="1"/>
</dbReference>
<protein>
    <recommendedName>
        <fullName evidence="3">histidine kinase</fullName>
        <ecNumber evidence="3">2.7.13.3</ecNumber>
    </recommendedName>
</protein>
<dbReference type="SUPFAM" id="SSF52172">
    <property type="entry name" value="CheY-like"/>
    <property type="match status" value="1"/>
</dbReference>
<dbReference type="InterPro" id="IPR011006">
    <property type="entry name" value="CheY-like_superfamily"/>
</dbReference>
<feature type="domain" description="PAS" evidence="19">
    <location>
        <begin position="221"/>
        <end position="292"/>
    </location>
</feature>
<dbReference type="SMART" id="SM00388">
    <property type="entry name" value="HisKA"/>
    <property type="match status" value="1"/>
</dbReference>
<dbReference type="GO" id="GO:0000155">
    <property type="term" value="F:phosphorelay sensor kinase activity"/>
    <property type="evidence" value="ECO:0007669"/>
    <property type="project" value="InterPro"/>
</dbReference>
<dbReference type="SUPFAM" id="SSF47226">
    <property type="entry name" value="Histidine-containing phosphotransfer domain, HPT domain"/>
    <property type="match status" value="1"/>
</dbReference>
<dbReference type="SUPFAM" id="SSF55874">
    <property type="entry name" value="ATPase domain of HSP90 chaperone/DNA topoisomerase II/histidine kinase"/>
    <property type="match status" value="1"/>
</dbReference>
<evidence type="ECO:0000256" key="5">
    <source>
        <dbReference type="ARBA" id="ARBA00022519"/>
    </source>
</evidence>
<dbReference type="InterPro" id="IPR000014">
    <property type="entry name" value="PAS"/>
</dbReference>
<dbReference type="InterPro" id="IPR004358">
    <property type="entry name" value="Sig_transdc_His_kin-like_C"/>
</dbReference>
<name>U2YPS9_9RHOB</name>
<dbReference type="InterPro" id="IPR036097">
    <property type="entry name" value="HisK_dim/P_sf"/>
</dbReference>
<evidence type="ECO:0000256" key="16">
    <source>
        <dbReference type="SAM" id="Phobius"/>
    </source>
</evidence>
<feature type="domain" description="Histidine kinase" evidence="17">
    <location>
        <begin position="368"/>
        <end position="584"/>
    </location>
</feature>
<dbReference type="Pfam" id="PF02518">
    <property type="entry name" value="HATPase_c"/>
    <property type="match status" value="1"/>
</dbReference>
<keyword evidence="12" id="KW-0902">Two-component regulatory system</keyword>
<dbReference type="CDD" id="cd00082">
    <property type="entry name" value="HisKA"/>
    <property type="match status" value="1"/>
</dbReference>
<evidence type="ECO:0000256" key="8">
    <source>
        <dbReference type="ARBA" id="ARBA00022692"/>
    </source>
</evidence>
<dbReference type="Pfam" id="PF00512">
    <property type="entry name" value="HisKA"/>
    <property type="match status" value="1"/>
</dbReference>
<reference evidence="20" key="1">
    <citation type="journal article" date="2013" name="Genome Announc.">
        <title>Draft Genome Sequence of Loktanella cinnabarina LL-001T, Isolated from Deep-Sea Floor Sediment.</title>
        <authorList>
            <person name="Nishi S."/>
            <person name="Tsubouchi T."/>
            <person name="Takaki Y."/>
            <person name="Koyanagi R."/>
            <person name="Satoh N."/>
            <person name="Maruyama T."/>
            <person name="Hatada Y."/>
        </authorList>
    </citation>
    <scope>NUCLEOTIDE SEQUENCE [LARGE SCALE GENOMIC DNA]</scope>
    <source>
        <strain evidence="20">LL-001</strain>
    </source>
</reference>
<keyword evidence="9 20" id="KW-0418">Kinase</keyword>
<dbReference type="OrthoDB" id="9801651at2"/>
<dbReference type="SMART" id="SM00387">
    <property type="entry name" value="HATPase_c"/>
    <property type="match status" value="1"/>
</dbReference>
<feature type="coiled-coil region" evidence="15">
    <location>
        <begin position="53"/>
        <end position="80"/>
    </location>
</feature>
<evidence type="ECO:0000256" key="11">
    <source>
        <dbReference type="ARBA" id="ARBA00022989"/>
    </source>
</evidence>
<dbReference type="Pfam" id="PF00989">
    <property type="entry name" value="PAS"/>
    <property type="match status" value="1"/>
</dbReference>
<dbReference type="InterPro" id="IPR008207">
    <property type="entry name" value="Sig_transdc_His_kin_Hpt_dom"/>
</dbReference>
<evidence type="ECO:0000256" key="4">
    <source>
        <dbReference type="ARBA" id="ARBA00022475"/>
    </source>
</evidence>
<keyword evidence="10" id="KW-0547">Nucleotide-binding</keyword>
<dbReference type="NCBIfam" id="TIGR00229">
    <property type="entry name" value="sensory_box"/>
    <property type="match status" value="1"/>
</dbReference>
<dbReference type="SUPFAM" id="SSF55785">
    <property type="entry name" value="PYP-like sensor domain (PAS domain)"/>
    <property type="match status" value="1"/>
</dbReference>
<dbReference type="CDD" id="cd17546">
    <property type="entry name" value="REC_hyHK_CKI1_RcsC-like"/>
    <property type="match status" value="1"/>
</dbReference>
<dbReference type="PRINTS" id="PR00344">
    <property type="entry name" value="BCTRLSENSOR"/>
</dbReference>
<dbReference type="InterPro" id="IPR005467">
    <property type="entry name" value="His_kinase_dom"/>
</dbReference>
<keyword evidence="8 16" id="KW-0812">Transmembrane</keyword>
<feature type="modified residue" description="4-aspartylphosphate" evidence="14">
    <location>
        <position position="657"/>
    </location>
</feature>
<dbReference type="InterPro" id="IPR003661">
    <property type="entry name" value="HisK_dim/P_dom"/>
</dbReference>
<sequence>MSIAHFEGTSAFAKYNPKIRAGLLLGLGVIFLVVLTLSMALTRQMRHFETAQSDSLQWNLAQMELETSNLRREILEARLSEAANPGRPRLRFEIFLSRINLLQEGEMARLYDDPEAAALLDRIAATSARIDARLADATSPQSLEATAEGLNQLQPLIRELALHGLDQALLDSAAHRHGMKRQTELTMAVGLGLLAAMFVMLLSNDHQRRRVLEKDAVLSQSARRMGSIIGASLDAVVCADHKGCITDFSPAAEEIFGWSREEILGLSLRDTIIPQRFRDAHDRGMARFLSRREGKVVGGGRVELQALRRCGTEFPVEMNLTSTEGPNGPVFICYLRDISDWKESEARLISARDAATAADEAKSRFLSVMSHEMRTPLNGIMGVLDLMRRTDLDAAQYRHIEVALASSEVLLQLVNEALDITRIEAGEERIETAPFALVPLLRQVNAGLSPLATEKGLTLDLTVELEAEGWFEGDEKRIRQVITNLIGNAVKFTRSGGIGVTAIAGETGVTIRVDDTGVGIRHEDLDQIFEEFVAKSQPGGRQSRSDGLGLAISRRLARLMSGDLVAFSAKGEGSRFELTLPLPRVRPAEIPAEASDAPDASDCATAPLSVLVVEDNPINRLVLRGMLERLGHRVTEAEHGEEGLDLLPRGFDLVLMDFEMPVLGGLEATQRIRRLSPPRGEIPVIGLTAHASSEICALGADAGMDRVLSKPLRFTTLAGLLGEHVPEPDLQEADLDDEVLAELVETVGPQSVERALDGLLKEWQDMARRIDSDAPGSDLADLAHRMKGGAAMLGMSGLSRQFAEIETDETLIDVDRLDRLLRGADAHARALLRQQPQPA</sequence>
<keyword evidence="10" id="KW-0067">ATP-binding</keyword>
<dbReference type="SMART" id="SM00091">
    <property type="entry name" value="PAS"/>
    <property type="match status" value="1"/>
</dbReference>
<evidence type="ECO:0000256" key="13">
    <source>
        <dbReference type="ARBA" id="ARBA00023136"/>
    </source>
</evidence>
<feature type="domain" description="Response regulatory" evidence="18">
    <location>
        <begin position="609"/>
        <end position="725"/>
    </location>
</feature>
<dbReference type="InterPro" id="IPR001789">
    <property type="entry name" value="Sig_transdc_resp-reg_receiver"/>
</dbReference>
<evidence type="ECO:0000259" key="19">
    <source>
        <dbReference type="PROSITE" id="PS50112"/>
    </source>
</evidence>
<keyword evidence="6 14" id="KW-0597">Phosphoprotein</keyword>
<dbReference type="SMART" id="SM00448">
    <property type="entry name" value="REC"/>
    <property type="match status" value="1"/>
</dbReference>
<evidence type="ECO:0000313" key="20">
    <source>
        <dbReference type="EMBL" id="GAD57391.1"/>
    </source>
</evidence>
<dbReference type="InterPro" id="IPR036641">
    <property type="entry name" value="HPT_dom_sf"/>
</dbReference>
<dbReference type="Gene3D" id="3.30.565.10">
    <property type="entry name" value="Histidine kinase-like ATPase, C-terminal domain"/>
    <property type="match status" value="1"/>
</dbReference>
<dbReference type="Gene3D" id="3.30.450.20">
    <property type="entry name" value="PAS domain"/>
    <property type="match status" value="1"/>
</dbReference>
<comment type="caution">
    <text evidence="20">The sequence shown here is derived from an EMBL/GenBank/DDBJ whole genome shotgun (WGS) entry which is preliminary data.</text>
</comment>
<evidence type="ECO:0000256" key="15">
    <source>
        <dbReference type="SAM" id="Coils"/>
    </source>
</evidence>
<keyword evidence="11 16" id="KW-1133">Transmembrane helix</keyword>
<evidence type="ECO:0000256" key="3">
    <source>
        <dbReference type="ARBA" id="ARBA00012438"/>
    </source>
</evidence>
<dbReference type="InterPro" id="IPR003594">
    <property type="entry name" value="HATPase_dom"/>
</dbReference>
<dbReference type="PROSITE" id="PS50109">
    <property type="entry name" value="HIS_KIN"/>
    <property type="match status" value="1"/>
</dbReference>
<dbReference type="EMBL" id="BATB01000084">
    <property type="protein sequence ID" value="GAD57391.1"/>
    <property type="molecule type" value="Genomic_DNA"/>
</dbReference>
<dbReference type="Pfam" id="PF01627">
    <property type="entry name" value="Hpt"/>
    <property type="match status" value="1"/>
</dbReference>